<keyword evidence="2" id="KW-1185">Reference proteome</keyword>
<protein>
    <submittedName>
        <fullName evidence="1">Uncharacterized protein</fullName>
    </submittedName>
</protein>
<dbReference type="AlphaFoldDB" id="A0AAF0UJ41"/>
<evidence type="ECO:0000313" key="1">
    <source>
        <dbReference type="EMBL" id="WMV46962.1"/>
    </source>
</evidence>
<dbReference type="Proteomes" id="UP001234989">
    <property type="component" value="Chromosome 9"/>
</dbReference>
<gene>
    <name evidence="1" type="ORF">MTR67_040347</name>
</gene>
<proteinExistence type="predicted"/>
<dbReference type="EMBL" id="CP133620">
    <property type="protein sequence ID" value="WMV46962.1"/>
    <property type="molecule type" value="Genomic_DNA"/>
</dbReference>
<sequence length="133" mass="15008">PPPPLQPTYQLFFKFVNKVLVPRSEKWNVASAADLFLMEQLDELEVVSLPSIMLEHIHRVMTWKISKHDIPYGYLFNHVFEHFGVPLGRGVSGIVKQMFSLTTLLECECAEGKVKAKSMCMALLSNTNPSSVS</sequence>
<name>A0AAF0UJ41_SOLVR</name>
<accession>A0AAF0UJ41</accession>
<evidence type="ECO:0000313" key="2">
    <source>
        <dbReference type="Proteomes" id="UP001234989"/>
    </source>
</evidence>
<feature type="non-terminal residue" evidence="1">
    <location>
        <position position="1"/>
    </location>
</feature>
<reference evidence="1" key="1">
    <citation type="submission" date="2023-08" db="EMBL/GenBank/DDBJ databases">
        <title>A de novo genome assembly of Solanum verrucosum Schlechtendal, a Mexican diploid species geographically isolated from the other diploid A-genome species in potato relatives.</title>
        <authorList>
            <person name="Hosaka K."/>
        </authorList>
    </citation>
    <scope>NUCLEOTIDE SEQUENCE</scope>
    <source>
        <tissue evidence="1">Young leaves</tissue>
    </source>
</reference>
<organism evidence="1 2">
    <name type="scientific">Solanum verrucosum</name>
    <dbReference type="NCBI Taxonomy" id="315347"/>
    <lineage>
        <taxon>Eukaryota</taxon>
        <taxon>Viridiplantae</taxon>
        <taxon>Streptophyta</taxon>
        <taxon>Embryophyta</taxon>
        <taxon>Tracheophyta</taxon>
        <taxon>Spermatophyta</taxon>
        <taxon>Magnoliopsida</taxon>
        <taxon>eudicotyledons</taxon>
        <taxon>Gunneridae</taxon>
        <taxon>Pentapetalae</taxon>
        <taxon>asterids</taxon>
        <taxon>lamiids</taxon>
        <taxon>Solanales</taxon>
        <taxon>Solanaceae</taxon>
        <taxon>Solanoideae</taxon>
        <taxon>Solaneae</taxon>
        <taxon>Solanum</taxon>
    </lineage>
</organism>